<evidence type="ECO:0000256" key="5">
    <source>
        <dbReference type="ARBA" id="ARBA00022777"/>
    </source>
</evidence>
<organism evidence="10">
    <name type="scientific">Streptomyces sp. R35</name>
    <dbReference type="NCBI Taxonomy" id="3238630"/>
    <lineage>
        <taxon>Bacteria</taxon>
        <taxon>Bacillati</taxon>
        <taxon>Actinomycetota</taxon>
        <taxon>Actinomycetes</taxon>
        <taxon>Kitasatosporales</taxon>
        <taxon>Streptomycetaceae</taxon>
        <taxon>Streptomyces</taxon>
    </lineage>
</organism>
<dbReference type="PANTHER" id="PTHR43289:SF6">
    <property type="entry name" value="SERINE_THREONINE-PROTEIN KINASE NEKL-3"/>
    <property type="match status" value="1"/>
</dbReference>
<dbReference type="SMART" id="SM00220">
    <property type="entry name" value="S_TKc"/>
    <property type="match status" value="1"/>
</dbReference>
<dbReference type="PROSITE" id="PS00108">
    <property type="entry name" value="PROTEIN_KINASE_ST"/>
    <property type="match status" value="1"/>
</dbReference>
<dbReference type="PANTHER" id="PTHR43289">
    <property type="entry name" value="MITOGEN-ACTIVATED PROTEIN KINASE KINASE KINASE 20-RELATED"/>
    <property type="match status" value="1"/>
</dbReference>
<feature type="domain" description="Protein kinase" evidence="9">
    <location>
        <begin position="11"/>
        <end position="268"/>
    </location>
</feature>
<dbReference type="InterPro" id="IPR017441">
    <property type="entry name" value="Protein_kinase_ATP_BS"/>
</dbReference>
<keyword evidence="3 10" id="KW-0808">Transferase</keyword>
<dbReference type="Gene3D" id="1.25.40.10">
    <property type="entry name" value="Tetratricopeptide repeat domain"/>
    <property type="match status" value="1"/>
</dbReference>
<dbReference type="GO" id="GO:0004674">
    <property type="term" value="F:protein serine/threonine kinase activity"/>
    <property type="evidence" value="ECO:0007669"/>
    <property type="project" value="UniProtKB-KW"/>
</dbReference>
<dbReference type="CDD" id="cd14014">
    <property type="entry name" value="STKc_PknB_like"/>
    <property type="match status" value="1"/>
</dbReference>
<dbReference type="RefSeq" id="WP_369256731.1">
    <property type="nucleotide sequence ID" value="NZ_CP163440.1"/>
</dbReference>
<evidence type="ECO:0000256" key="8">
    <source>
        <dbReference type="SAM" id="MobiDB-lite"/>
    </source>
</evidence>
<protein>
    <recommendedName>
        <fullName evidence="1">non-specific serine/threonine protein kinase</fullName>
        <ecNumber evidence="1">2.7.11.1</ecNumber>
    </recommendedName>
</protein>
<evidence type="ECO:0000313" key="10">
    <source>
        <dbReference type="EMBL" id="XDQ61036.1"/>
    </source>
</evidence>
<dbReference type="AlphaFoldDB" id="A0AB39S2H9"/>
<evidence type="ECO:0000256" key="4">
    <source>
        <dbReference type="ARBA" id="ARBA00022741"/>
    </source>
</evidence>
<accession>A0AB39S2H9</accession>
<feature type="region of interest" description="Disordered" evidence="8">
    <location>
        <begin position="292"/>
        <end position="345"/>
    </location>
</feature>
<dbReference type="SUPFAM" id="SSF56112">
    <property type="entry name" value="Protein kinase-like (PK-like)"/>
    <property type="match status" value="1"/>
</dbReference>
<reference evidence="10" key="1">
    <citation type="submission" date="2024-07" db="EMBL/GenBank/DDBJ databases">
        <authorList>
            <person name="Yu S.T."/>
        </authorList>
    </citation>
    <scope>NUCLEOTIDE SEQUENCE</scope>
    <source>
        <strain evidence="10">R35</strain>
    </source>
</reference>
<evidence type="ECO:0000256" key="6">
    <source>
        <dbReference type="ARBA" id="ARBA00022840"/>
    </source>
</evidence>
<dbReference type="InterPro" id="IPR000719">
    <property type="entry name" value="Prot_kinase_dom"/>
</dbReference>
<evidence type="ECO:0000256" key="2">
    <source>
        <dbReference type="ARBA" id="ARBA00022527"/>
    </source>
</evidence>
<name>A0AB39S2H9_9ACTN</name>
<dbReference type="InterPro" id="IPR011009">
    <property type="entry name" value="Kinase-like_dom_sf"/>
</dbReference>
<dbReference type="Gene3D" id="3.30.200.20">
    <property type="entry name" value="Phosphorylase Kinase, domain 1"/>
    <property type="match status" value="1"/>
</dbReference>
<evidence type="ECO:0000259" key="9">
    <source>
        <dbReference type="PROSITE" id="PS50011"/>
    </source>
</evidence>
<dbReference type="GO" id="GO:0005524">
    <property type="term" value="F:ATP binding"/>
    <property type="evidence" value="ECO:0007669"/>
    <property type="project" value="UniProtKB-UniRule"/>
</dbReference>
<gene>
    <name evidence="10" type="ORF">AB5J50_09710</name>
</gene>
<dbReference type="InterPro" id="IPR011990">
    <property type="entry name" value="TPR-like_helical_dom_sf"/>
</dbReference>
<dbReference type="InterPro" id="IPR008271">
    <property type="entry name" value="Ser/Thr_kinase_AS"/>
</dbReference>
<dbReference type="PROSITE" id="PS50011">
    <property type="entry name" value="PROTEIN_KINASE_DOM"/>
    <property type="match status" value="1"/>
</dbReference>
<dbReference type="PROSITE" id="PS00107">
    <property type="entry name" value="PROTEIN_KINASE_ATP"/>
    <property type="match status" value="1"/>
</dbReference>
<sequence length="465" mass="49493">MGDLRILASRYRLDRCLGRGGMGEVYEGRDTILDRSVAVKLLSGYAPESPVAAERFLQEARAAARISSRNAVAVYDVGVEDGQPYLVMECLDGVPLSRILAATPGPLPEETVRAVATGMCEGLAAAHGVGIVHRDVKPGNVFLCRDGRVVLMDFGIARLVESAVQTQTGILVGTPVYMAPEAVRGQRVGPAADLYGLGCVMYRMLSGDEPYVSDGSTLGILFAKVNQPPPTLRGRPGLPAALVSTVDDLLEREPHLRPVNAADLAAFIGAPDRAEDILIEVVARHLRQSAAQWARSTPEPGASATPPTSYRLPKPQLATGSASPWAGQIPPAPGYPPDSHAPEPDFAAPSVEATLQRDTRQLIRQGMSTDGMEGKHREAVLMVSRGKYSDALELHGYLIQVRTAELGAGHPLTLVSQFWAAVCLARLGAAPEALNRLSMISDACSRYGEETLSVAWPAPPRSFGA</sequence>
<evidence type="ECO:0000256" key="7">
    <source>
        <dbReference type="PROSITE-ProRule" id="PRU10141"/>
    </source>
</evidence>
<dbReference type="EMBL" id="CP163440">
    <property type="protein sequence ID" value="XDQ61036.1"/>
    <property type="molecule type" value="Genomic_DNA"/>
</dbReference>
<dbReference type="EC" id="2.7.11.1" evidence="1"/>
<keyword evidence="4 7" id="KW-0547">Nucleotide-binding</keyword>
<keyword evidence="2" id="KW-0723">Serine/threonine-protein kinase</keyword>
<proteinExistence type="predicted"/>
<dbReference type="Pfam" id="PF00069">
    <property type="entry name" value="Pkinase"/>
    <property type="match status" value="1"/>
</dbReference>
<dbReference type="Gene3D" id="1.10.510.10">
    <property type="entry name" value="Transferase(Phosphotransferase) domain 1"/>
    <property type="match status" value="1"/>
</dbReference>
<evidence type="ECO:0000256" key="1">
    <source>
        <dbReference type="ARBA" id="ARBA00012513"/>
    </source>
</evidence>
<keyword evidence="5 10" id="KW-0418">Kinase</keyword>
<feature type="binding site" evidence="7">
    <location>
        <position position="40"/>
    </location>
    <ligand>
        <name>ATP</name>
        <dbReference type="ChEBI" id="CHEBI:30616"/>
    </ligand>
</feature>
<keyword evidence="6 7" id="KW-0067">ATP-binding</keyword>
<evidence type="ECO:0000256" key="3">
    <source>
        <dbReference type="ARBA" id="ARBA00022679"/>
    </source>
</evidence>